<accession>A0A1G7PF29</accession>
<evidence type="ECO:0008006" key="3">
    <source>
        <dbReference type="Google" id="ProtNLM"/>
    </source>
</evidence>
<gene>
    <name evidence="1" type="ORF">SAMN04488117_1085</name>
</gene>
<proteinExistence type="predicted"/>
<dbReference type="OrthoDB" id="1438441at2"/>
<protein>
    <recommendedName>
        <fullName evidence="3">Tautomerase enzyme</fullName>
    </recommendedName>
</protein>
<sequence>MPLQVIVTEGLLSPEAEHSVFHDLTHLLLELHGISDNAFMTPNIIGEVVVVEKGRSFSGGAPADIAVFELKAPSFVLADPGLQKAWIARGTEIIEKAAQGRVPANRIYGNVVHALDGAWGIAGVAYDNAALGQAVASGIPI</sequence>
<name>A0A1G7PF29_9RHOB</name>
<evidence type="ECO:0000313" key="1">
    <source>
        <dbReference type="EMBL" id="SDF84827.1"/>
    </source>
</evidence>
<dbReference type="RefSeq" id="WP_074645851.1">
    <property type="nucleotide sequence ID" value="NZ_FNBL01000008.1"/>
</dbReference>
<dbReference type="Proteomes" id="UP000182284">
    <property type="component" value="Unassembled WGS sequence"/>
</dbReference>
<organism evidence="1 2">
    <name type="scientific">Celeribacter baekdonensis</name>
    <dbReference type="NCBI Taxonomy" id="875171"/>
    <lineage>
        <taxon>Bacteria</taxon>
        <taxon>Pseudomonadati</taxon>
        <taxon>Pseudomonadota</taxon>
        <taxon>Alphaproteobacteria</taxon>
        <taxon>Rhodobacterales</taxon>
        <taxon>Roseobacteraceae</taxon>
        <taxon>Celeribacter</taxon>
    </lineage>
</organism>
<reference evidence="1 2" key="1">
    <citation type="submission" date="2016-10" db="EMBL/GenBank/DDBJ databases">
        <authorList>
            <person name="de Groot N.N."/>
        </authorList>
    </citation>
    <scope>NUCLEOTIDE SEQUENCE [LARGE SCALE GENOMIC DNA]</scope>
    <source>
        <strain evidence="1 2">DSM 27375</strain>
    </source>
</reference>
<dbReference type="AlphaFoldDB" id="A0A1G7PF29"/>
<dbReference type="EMBL" id="FNBL01000008">
    <property type="protein sequence ID" value="SDF84827.1"/>
    <property type="molecule type" value="Genomic_DNA"/>
</dbReference>
<evidence type="ECO:0000313" key="2">
    <source>
        <dbReference type="Proteomes" id="UP000182284"/>
    </source>
</evidence>